<comment type="caution">
    <text evidence="11">The sequence shown here is derived from an EMBL/GenBank/DDBJ whole genome shotgun (WGS) entry which is preliminary data.</text>
</comment>
<dbReference type="InterPro" id="IPR022105">
    <property type="entry name" value="DUF3645"/>
</dbReference>
<evidence type="ECO:0000313" key="12">
    <source>
        <dbReference type="Proteomes" id="UP000777438"/>
    </source>
</evidence>
<dbReference type="EMBL" id="JAGPYM010000002">
    <property type="protein sequence ID" value="KAH6898372.1"/>
    <property type="molecule type" value="Genomic_DNA"/>
</dbReference>
<evidence type="ECO:0000259" key="8">
    <source>
        <dbReference type="Pfam" id="PF12340"/>
    </source>
</evidence>
<dbReference type="Proteomes" id="UP000777438">
    <property type="component" value="Unassembled WGS sequence"/>
</dbReference>
<feature type="domain" description="DUF6606" evidence="10">
    <location>
        <begin position="12"/>
        <end position="284"/>
    </location>
</feature>
<dbReference type="GO" id="GO:0004843">
    <property type="term" value="F:cysteine-type deubiquitinase activity"/>
    <property type="evidence" value="ECO:0007669"/>
    <property type="project" value="UniProtKB-EC"/>
</dbReference>
<feature type="region of interest" description="Disordered" evidence="7">
    <location>
        <begin position="3143"/>
        <end position="3191"/>
    </location>
</feature>
<evidence type="ECO:0000256" key="6">
    <source>
        <dbReference type="ARBA" id="ARBA00022807"/>
    </source>
</evidence>
<comment type="catalytic activity">
    <reaction evidence="1">
        <text>Thiol-dependent hydrolysis of ester, thioester, amide, peptide and isopeptide bonds formed by the C-terminal Gly of ubiquitin (a 76-residue protein attached to proteins as an intracellular targeting signal).</text>
        <dbReference type="EC" id="3.4.19.12"/>
    </reaction>
</comment>
<evidence type="ECO:0000313" key="11">
    <source>
        <dbReference type="EMBL" id="KAH6898372.1"/>
    </source>
</evidence>
<gene>
    <name evidence="11" type="ORF">B0T10DRAFT_543345</name>
</gene>
<name>A0A9P8WI16_9HYPO</name>
<keyword evidence="5" id="KW-0378">Hydrolase</keyword>
<dbReference type="GO" id="GO:0006508">
    <property type="term" value="P:proteolysis"/>
    <property type="evidence" value="ECO:0007669"/>
    <property type="project" value="UniProtKB-KW"/>
</dbReference>
<feature type="domain" description="DUF3638" evidence="8">
    <location>
        <begin position="2034"/>
        <end position="2255"/>
    </location>
</feature>
<dbReference type="PANTHER" id="PTHR13367:SF33">
    <property type="entry name" value="P-LOOP CONTAINING NUCLEOSIDE TRIPHOSPHATE HYDROLASE PROTEIN"/>
    <property type="match status" value="1"/>
</dbReference>
<keyword evidence="4" id="KW-0833">Ubl conjugation pathway</keyword>
<keyword evidence="3" id="KW-0645">Protease</keyword>
<dbReference type="InterPro" id="IPR046541">
    <property type="entry name" value="DUF6606"/>
</dbReference>
<reference evidence="11 12" key="1">
    <citation type="journal article" date="2021" name="Nat. Commun.">
        <title>Genetic determinants of endophytism in the Arabidopsis root mycobiome.</title>
        <authorList>
            <person name="Mesny F."/>
            <person name="Miyauchi S."/>
            <person name="Thiergart T."/>
            <person name="Pickel B."/>
            <person name="Atanasova L."/>
            <person name="Karlsson M."/>
            <person name="Huettel B."/>
            <person name="Barry K.W."/>
            <person name="Haridas S."/>
            <person name="Chen C."/>
            <person name="Bauer D."/>
            <person name="Andreopoulos W."/>
            <person name="Pangilinan J."/>
            <person name="LaButti K."/>
            <person name="Riley R."/>
            <person name="Lipzen A."/>
            <person name="Clum A."/>
            <person name="Drula E."/>
            <person name="Henrissat B."/>
            <person name="Kohler A."/>
            <person name="Grigoriev I.V."/>
            <person name="Martin F.M."/>
            <person name="Hacquard S."/>
        </authorList>
    </citation>
    <scope>NUCLEOTIDE SEQUENCE [LARGE SCALE GENOMIC DNA]</scope>
    <source>
        <strain evidence="11 12">MPI-CAGE-CH-0241</strain>
    </source>
</reference>
<evidence type="ECO:0000256" key="2">
    <source>
        <dbReference type="ARBA" id="ARBA00012759"/>
    </source>
</evidence>
<dbReference type="InterPro" id="IPR022099">
    <property type="entry name" value="DUF3638"/>
</dbReference>
<keyword evidence="6" id="KW-0788">Thiol protease</keyword>
<evidence type="ECO:0000256" key="1">
    <source>
        <dbReference type="ARBA" id="ARBA00000707"/>
    </source>
</evidence>
<dbReference type="Pfam" id="PF12340">
    <property type="entry name" value="DUF3638"/>
    <property type="match status" value="1"/>
</dbReference>
<evidence type="ECO:0000256" key="4">
    <source>
        <dbReference type="ARBA" id="ARBA00022786"/>
    </source>
</evidence>
<proteinExistence type="predicted"/>
<evidence type="ECO:0000259" key="10">
    <source>
        <dbReference type="Pfam" id="PF20255"/>
    </source>
</evidence>
<accession>A0A9P8WI16</accession>
<evidence type="ECO:0000256" key="3">
    <source>
        <dbReference type="ARBA" id="ARBA00022670"/>
    </source>
</evidence>
<sequence length="3191" mass="361406">MARQPQPLLDAVFNHLVLPPKLPTTFNSDDASLIQNLGERLLKACGTLRNLCHFDDEEIWDTLEASLQATKALNHEFLAKQDLTWAFSRLENEWLALHIAKQNAALLIHRDEKTNSVVFEVFEVAAPTTTVLKANHALAWEFPGRAVAIPLDDFREESFLNVLCDFLEQSSSETFDKFAAHVSRGGKPIVETRDCPSPTLISEMLMSLLEGIGKPVSVRAVQKRVRDDVVLGSSEVPWRRSAYWLVLRVATRRLLSNIFNDCGDGVDRVYFKFIMCAVLADLLKDCMGELHPEKTLMLQAKLCRRLAKLESEKSAASGPLQSMYDSFFIATSGFFKVIAVEARQGASISWREYKKKTIRRIPTLPRRAPEEDLRLDLPNSGPVLSQLLTRNTNAPQQSAKPSSLSVSEGTVSQVNEMASRYGRLVHADVMIMAQVKGTPTDPRQRCTNLSQTLLNHLSNVGDAYDNDALLMSRYLLRLFELWVSMDQAATTACPLLRKYHPTFIPEALDVLCLLTMDEMARLNHVQQYLADRIAHHSPDHASIFDSPNRKSAFPTQFNETEGGVTSKSSELASLMAEYEKLSEAIQTGVCCCTRQPNGTLSVEGCNRCWKKRCRKRLKISIHEDFLPQNKAKHGKAQRAAILFELVVPEYLAAYRVATWKLRLLGTRCVPVAPCQPPLLLEKYDHYNPFWRHGTRGSKSFTLASGKKSFLQMHYKKQKLPKTRAQVLLAFAPEFTYYDSELSVWAHDMDTAPWFQHLLGSWLPRGVMDPYGDETRCMGDTTFPPSSYQITASASSCPPGMSVHEFSAFQRAVSGRSRRWPVLLVELGATNFNFSSETTMAFFNHLALQAGPMGRELGNLREAHNWFNDQAFRSRLYEQLRNRLETLVSNWREVFCMSTIVTLTIRLYHLSPQESRGVAHELLLKIREITSAWIVHLRHEVRSTNDAEGARKAATYAFWAALLCRQTFSVYLDAPDTVKTLGNDQFLQFFRASIALQENLLVNLDELNPLLKGLLTRDLSTFYSMRETIKNWAMHSHSALEEAIDETWADSGLTRRRTYSSWSSLPRKHSWWVMSRTSGTQWTGPQGHLLVDGKPLGRLPLEMREDPSIRELFGRQHLLTRPSSLTDMQYQLVSQVNGHQIHMGFRGGKVVIRAIFRNSLLEHVSRTIFRSPSGIDLPSGLVDDCVHWLNLNTGVLEMRRKPHIWHPKPSNWLLDIRKHICTRNQFAVARPGQRAKQGSCLVNPRSDVGQKIAAIFQDFEDVEKLTTYQPIGKGSLTVEMKRLEIRFSVNHKNLLQCRQLESEVDPDQDAGTLYGLASQIVLRSVENPERKSILVPIGRKFSWEKRGMHVAVKIANDGMYARFTIDRLLGRLDCAQEPNLLHFKTALHALTSFPLPDELTGRTGTEEAMHCLASACSQPWTPLPDLSKHMLLMLESLSPKRQYYPKGSKFCQNAKWDNDLTMTIQHEGLAPLVEGILQQSRKLEAFQVTADVQPATDLEDATMSHLSLRGLIRRQIYERVRSPSDSLTLAKAAQWFPYKPRDRGAKPEGCQVYHVVNMVWTKSDELPKLATLAPLFRNIDTIGGVQHAFESINIQELLNTDIMVIWGNLVQTCRSTSSSAKYVRLFLLALLALDREPASMKMVFWLVALAKDSRIREIEPPQSTTYSQFQVFEMPSKDGLMARILEHQVDHRGYLDSLRTKRARKSAKSKANFETQQRTEAEAVAQILMARWPNSMPGTYRELQGMVGGSLECIDVEKAWASLDLEFDRLCRNHKLSCYLKQLQDAVDQIPQHKIRSDREMHPGLNGSEPKKLTPFASTATRDHFKVPELAARLALKKFRKLDNNLRPHEIVKNDSAMALVSDLVRYVKTSLNFSSLPNELSVLNGIIDTFASSDNATRKQYGEDLGESFRALVRQRQTSATPSQPPHSHSIAYQIRQARQALFQHGENIRESISQDEEGPGWLSTGNLWPCHSRVALLELLRNDNIQHLDPGMKEALIWYGVLITNLQRLNRMQDAWRCRNTKRLVEEHENQGHSNWHPAEHPEWLLLEIDNDLLIRQSQVDVARAIVVPSSSSNSVLQMNMGEGKTSCIMPMVATMLADKSQLCRLIVPRALLLQTALVIQRRIGRLIGRRVQHIPFQRRSPKGSQTLALYRRIHQETLESGGIMLCLPEHILSFQLSGLQQLADGHTQAALKMMDIQQRITGSSRDILDESDLTLSCKTQLIYPSGVPVIVDGHPHPWEVVQDLLSLVEGHCSLLEDRFKGSFQVFRRHQGYPILHFLDVKAERALNELLIRDVCEGRLARVRLKDPLDSHAQNAISLIVSGAEVSNSTWVETSKSLEDDVFGAKCLYLLRGLISERIILLCLKKRWNVQFGLHPDRAPIAVPFEAKGVPSQTAEYGHPDTALILTCLAFYQTGLSKTQIAQSLQQIIRTDDPATQYEHWIHGCKFLPATLRHVNLLSADDDAQMEELWNYLRFDRHILNYYMNNFVFPRHAKQFGVKLQASGWDIPLLSMRSSSDTPSSPSCLTTGFSGTNDNKRLLPRTIKQDDLPGLLHTNAEVLSYLLEERNKTCYQAVDESGQHLSERGLLGLLNRNRIRVLIDAGAHILEMENHDLAEAWLEIDHQAQGAVYFDKNGRIMVRARFQKSPMPLLASSFADKMDECVVYVDEAHTRGTDLKLPLQAKGAVTLGMGQTKDQTVQAAMRLRQLGSTQSVAFVAPPEVYQSILDLRPGHLKGIKHGPAYSCDVVRWLLEQSCKANEDIMSLHIAQGFDFCRRANAWWKYKDSLNQKSNADKLLGVIRQQEDQSIEELYGPRTTAPSTQQTQLDFPKLQAFNSSLVRQRLDLHLSGRQCVSSALAEVEQEREVEFEVEQVREKQNRGPLVPLSFPGLNPYISRFVETGELDPRGPSVQAFAFVGTTKIGRKFGVHETGSKLFVSREFTRTVNGTSEANSTVVRPVEWILWSAKTETALIVIPEEAELLMPKLRMLDEPQVWLLSYAAPVTKSMQPFNTFSFFTVPSQKKRHRLPGWLSLEVGIVAGRLYFDYHEYKPILRWLGVQEETENAHSALAVSLEAQCGLCIEQPLKFLLEWLMYRRETQDITHTPMGFVTQRRILKSDHSFFISATETSKMTDKAPVRGCMDEHVQNSAQESDDDSEWGSMDDEVGMDNGADNGFTHGGKMPGHYGDDDDLQE</sequence>
<evidence type="ECO:0000259" key="9">
    <source>
        <dbReference type="Pfam" id="PF12359"/>
    </source>
</evidence>
<evidence type="ECO:0000256" key="5">
    <source>
        <dbReference type="ARBA" id="ARBA00022801"/>
    </source>
</evidence>
<evidence type="ECO:0000256" key="7">
    <source>
        <dbReference type="SAM" id="MobiDB-lite"/>
    </source>
</evidence>
<feature type="domain" description="DUF3645" evidence="9">
    <location>
        <begin position="2376"/>
        <end position="2408"/>
    </location>
</feature>
<dbReference type="InterPro" id="IPR051346">
    <property type="entry name" value="OTU_Deubiquitinase"/>
</dbReference>
<keyword evidence="12" id="KW-1185">Reference proteome</keyword>
<organism evidence="11 12">
    <name type="scientific">Thelonectria olida</name>
    <dbReference type="NCBI Taxonomy" id="1576542"/>
    <lineage>
        <taxon>Eukaryota</taxon>
        <taxon>Fungi</taxon>
        <taxon>Dikarya</taxon>
        <taxon>Ascomycota</taxon>
        <taxon>Pezizomycotina</taxon>
        <taxon>Sordariomycetes</taxon>
        <taxon>Hypocreomycetidae</taxon>
        <taxon>Hypocreales</taxon>
        <taxon>Nectriaceae</taxon>
        <taxon>Thelonectria</taxon>
    </lineage>
</organism>
<dbReference type="Pfam" id="PF12359">
    <property type="entry name" value="DUF3645"/>
    <property type="match status" value="1"/>
</dbReference>
<feature type="compositionally biased region" description="Acidic residues" evidence="7">
    <location>
        <begin position="3149"/>
        <end position="3164"/>
    </location>
</feature>
<dbReference type="Pfam" id="PF20255">
    <property type="entry name" value="DUF6606"/>
    <property type="match status" value="1"/>
</dbReference>
<dbReference type="EC" id="3.4.19.12" evidence="2"/>
<dbReference type="OrthoDB" id="3182339at2759"/>
<dbReference type="PANTHER" id="PTHR13367">
    <property type="entry name" value="UBIQUITIN THIOESTERASE"/>
    <property type="match status" value="1"/>
</dbReference>
<protein>
    <recommendedName>
        <fullName evidence="2">ubiquitinyl hydrolase 1</fullName>
        <ecNumber evidence="2">3.4.19.12</ecNumber>
    </recommendedName>
</protein>